<name>A0A4R5E226_9BACT</name>
<dbReference type="InterPro" id="IPR039650">
    <property type="entry name" value="HdrA-like"/>
</dbReference>
<keyword evidence="3" id="KW-0560">Oxidoreductase</keyword>
<protein>
    <submittedName>
        <fullName evidence="6">FAD-dependent oxidoreductase</fullName>
    </submittedName>
</protein>
<dbReference type="GO" id="GO:0046872">
    <property type="term" value="F:metal ion binding"/>
    <property type="evidence" value="ECO:0007669"/>
    <property type="project" value="UniProtKB-KW"/>
</dbReference>
<dbReference type="Proteomes" id="UP000294850">
    <property type="component" value="Unassembled WGS sequence"/>
</dbReference>
<comment type="caution">
    <text evidence="6">The sequence shown here is derived from an EMBL/GenBank/DDBJ whole genome shotgun (WGS) entry which is preliminary data.</text>
</comment>
<evidence type="ECO:0000256" key="2">
    <source>
        <dbReference type="ARBA" id="ARBA00022723"/>
    </source>
</evidence>
<evidence type="ECO:0000256" key="5">
    <source>
        <dbReference type="ARBA" id="ARBA00023014"/>
    </source>
</evidence>
<dbReference type="Gene3D" id="3.50.50.60">
    <property type="entry name" value="FAD/NAD(P)-binding domain"/>
    <property type="match status" value="2"/>
</dbReference>
<keyword evidence="2" id="KW-0479">Metal-binding</keyword>
<dbReference type="PANTHER" id="PTHR43498">
    <property type="entry name" value="FERREDOXIN:COB-COM HETERODISULFIDE REDUCTASE SUBUNIT A"/>
    <property type="match status" value="1"/>
</dbReference>
<keyword evidence="5" id="KW-0411">Iron-sulfur</keyword>
<dbReference type="Pfam" id="PF12831">
    <property type="entry name" value="FAD_oxidored"/>
    <property type="match status" value="3"/>
</dbReference>
<dbReference type="RefSeq" id="WP_131956022.1">
    <property type="nucleotide sequence ID" value="NZ_SMFL01000001.1"/>
</dbReference>
<proteinExistence type="predicted"/>
<keyword evidence="4" id="KW-0408">Iron</keyword>
<evidence type="ECO:0000313" key="7">
    <source>
        <dbReference type="Proteomes" id="UP000294850"/>
    </source>
</evidence>
<dbReference type="GO" id="GO:0016491">
    <property type="term" value="F:oxidoreductase activity"/>
    <property type="evidence" value="ECO:0007669"/>
    <property type="project" value="UniProtKB-KW"/>
</dbReference>
<dbReference type="EMBL" id="SMFL01000001">
    <property type="protein sequence ID" value="TDE18275.1"/>
    <property type="molecule type" value="Genomic_DNA"/>
</dbReference>
<dbReference type="OrthoDB" id="9777740at2"/>
<dbReference type="InterPro" id="IPR036188">
    <property type="entry name" value="FAD/NAD-bd_sf"/>
</dbReference>
<dbReference type="PANTHER" id="PTHR43498:SF1">
    <property type="entry name" value="COB--COM HETERODISULFIDE REDUCTASE IRON-SULFUR SUBUNIT A"/>
    <property type="match status" value="1"/>
</dbReference>
<evidence type="ECO:0000256" key="3">
    <source>
        <dbReference type="ARBA" id="ARBA00023002"/>
    </source>
</evidence>
<sequence length="1054" mass="115791">MNRRNFLNISLPATGAILIGTSLIQSQALADIHQQFSGKGDFDAYDVVINGAGMSGYFAAIHAAKKGHKVLLVEKRSSPGYEITAKGKLWLGADGFDKLRPEFTQVLLPAEEAEELQNKTGKGFGNSQFGDEVLLFSGSVRKGLLKSLLANKVHVLMMTDVCGILSDDQQVQGVVLASKHGIHSVKCKSFIDASDQLLFSRALLGQPYKIKKAGFVLEVLKADKPQKKSLKVTDQFGISEGNLKFHQGKRSADQLMIEFEFPVSSQNLEEIEHQARLISGKLGASLPTMDASLKKANINQFPLETSIYLEDSKLPVPKLKGHYLLADSVNEITGKSLLQTEAAAQAIVNGLKFGKTGTKIKTLAIIGSEIPASSLTFTDVDEPGLSVPLQTCAFNYEQLIKNKQQCQVLVAGGGTAGALAALGAVDKGANTIVVDYFNDLGGTKTMGGVMGYYHGVKEHKFFKKQNDEAERIAFETNMSKKTGRKLYHLQGITKGGGRFLAGAMMCGSVVGGNTLKGILICRHGKLEVIQSNVTVDGTGDGDIAAFAGAAFALGSSRTGETQNYSQWDVAATGKLPSATNRDYDIIDNTKISELQRALFLSHHEAHHYDFHPFLTVRESRRIEGIHILDLIDAVEGRHFEDVLALASSDFDPHNTGTSEFTKCGFLLPHSNDITVEIPYRCIVPKTLDGLLISGRGISQTHNALQFTRMTADLIVLGYMTGQIAADVAWKNIQPRKYDVSRLQKEWADLGYLPADYAKKPKGDLRNDDAEINRRITELAKGAPEYLYECSRLPKEKALPLLTAQFKTAPTPQGKLLVAKALAWFGSTEGNDLIETELKDLFAQELEMGYPKGYVDEYDSIRGRKKNMLEGIFWKINQNIALLAMSPSPENNDTIQYIIENTASGGGMVERTSEYYNGRIDLKIIPFHNRILNLCFYADRVADPKFITAFEKLLTDPNIRGFQTEEYDKVRWRVFGGGLELNIAAALARCGSKTGYDLLVKYLDDVHYNFKNFAASELKTLTKSDYGFNAAAWKKHTAKLSYPQPGQSLKAEIEV</sequence>
<evidence type="ECO:0000313" key="6">
    <source>
        <dbReference type="EMBL" id="TDE18275.1"/>
    </source>
</evidence>
<dbReference type="SUPFAM" id="SSF51905">
    <property type="entry name" value="FAD/NAD(P)-binding domain"/>
    <property type="match status" value="2"/>
</dbReference>
<accession>A0A4R5E226</accession>
<keyword evidence="1" id="KW-0004">4Fe-4S</keyword>
<organism evidence="6 7">
    <name type="scientific">Dyadobacter psychrotolerans</name>
    <dbReference type="NCBI Taxonomy" id="2541721"/>
    <lineage>
        <taxon>Bacteria</taxon>
        <taxon>Pseudomonadati</taxon>
        <taxon>Bacteroidota</taxon>
        <taxon>Cytophagia</taxon>
        <taxon>Cytophagales</taxon>
        <taxon>Spirosomataceae</taxon>
        <taxon>Dyadobacter</taxon>
    </lineage>
</organism>
<reference evidence="6 7" key="1">
    <citation type="submission" date="2019-03" db="EMBL/GenBank/DDBJ databases">
        <title>Dyadobacter AR-3-6 sp. nov., isolated from arctic soil.</title>
        <authorList>
            <person name="Chaudhary D.K."/>
        </authorList>
    </citation>
    <scope>NUCLEOTIDE SEQUENCE [LARGE SCALE GENOMIC DNA]</scope>
    <source>
        <strain evidence="6 7">AR-3-6</strain>
    </source>
</reference>
<gene>
    <name evidence="6" type="ORF">E0F88_01675</name>
</gene>
<keyword evidence="7" id="KW-1185">Reference proteome</keyword>
<dbReference type="GO" id="GO:0051539">
    <property type="term" value="F:4 iron, 4 sulfur cluster binding"/>
    <property type="evidence" value="ECO:0007669"/>
    <property type="project" value="UniProtKB-KW"/>
</dbReference>
<dbReference type="AlphaFoldDB" id="A0A4R5E226"/>
<evidence type="ECO:0000256" key="1">
    <source>
        <dbReference type="ARBA" id="ARBA00022485"/>
    </source>
</evidence>
<evidence type="ECO:0000256" key="4">
    <source>
        <dbReference type="ARBA" id="ARBA00023004"/>
    </source>
</evidence>